<proteinExistence type="predicted"/>
<gene>
    <name evidence="3" type="ORF">GNZ13_32260</name>
</gene>
<evidence type="ECO:0000313" key="4">
    <source>
        <dbReference type="Proteomes" id="UP000655523"/>
    </source>
</evidence>
<reference evidence="3 4" key="1">
    <citation type="submission" date="2019-11" db="EMBL/GenBank/DDBJ databases">
        <title>Metabolism of dissolved organic matter in forest soils.</title>
        <authorList>
            <person name="Cyle K.T."/>
            <person name="Wilhelm R.C."/>
            <person name="Martinez C.E."/>
        </authorList>
    </citation>
    <scope>NUCLEOTIDE SEQUENCE [LARGE SCALE GENOMIC DNA]</scope>
    <source>
        <strain evidence="3 4">5N</strain>
    </source>
</reference>
<keyword evidence="4" id="KW-1185">Reference proteome</keyword>
<evidence type="ECO:0000256" key="1">
    <source>
        <dbReference type="SAM" id="Coils"/>
    </source>
</evidence>
<dbReference type="InterPro" id="IPR041219">
    <property type="entry name" value="Phage_lysozyme2"/>
</dbReference>
<dbReference type="Gene3D" id="1.10.530.10">
    <property type="match status" value="1"/>
</dbReference>
<feature type="coiled-coil region" evidence="1">
    <location>
        <begin position="30"/>
        <end position="61"/>
    </location>
</feature>
<keyword evidence="1" id="KW-0175">Coiled coil</keyword>
<name>A0A972NV08_9BURK</name>
<dbReference type="RefSeq" id="WP_172172154.1">
    <property type="nucleotide sequence ID" value="NZ_WOEZ01000185.1"/>
</dbReference>
<protein>
    <recommendedName>
        <fullName evidence="2">Phage tail lysozyme domain-containing protein</fullName>
    </recommendedName>
</protein>
<feature type="domain" description="Phage tail lysozyme" evidence="2">
    <location>
        <begin position="424"/>
        <end position="556"/>
    </location>
</feature>
<dbReference type="Proteomes" id="UP000655523">
    <property type="component" value="Unassembled WGS sequence"/>
</dbReference>
<comment type="caution">
    <text evidence="3">The sequence shown here is derived from an EMBL/GenBank/DDBJ whole genome shotgun (WGS) entry which is preliminary data.</text>
</comment>
<evidence type="ECO:0000259" key="2">
    <source>
        <dbReference type="Pfam" id="PF18013"/>
    </source>
</evidence>
<dbReference type="Pfam" id="PF18013">
    <property type="entry name" value="Phage_lysozyme2"/>
    <property type="match status" value="1"/>
</dbReference>
<dbReference type="AlphaFoldDB" id="A0A972NV08"/>
<sequence length="632" mass="67127">MATVIDALVVSLGLDAKGFLAGKNQATDATKKLSAEETKAAKEMEALNKNAAESFKKVRNEVLALLAIFTAGMGLKDFTESTIGSAVNLGYMAKNLQMSTQDLSAWQRAAERAGGSAEGITSALQDSQQQIAGFRLGKVTDQIQMFLRFGGKTGDLKDGNTYLLARAKIVQDLFKVDPARAKYVAQAMGISGDEFNFIKQGPQAILALVAAQEKNSAITEKQAEQALKLKNAWLDLRDRLEYVGTTVLLQLMPTFELWLQKLQKLADWVADHKADIAQWVDGAVASVQKFITTIDKAADSIGGWKNVLIALAAIKILSMTTSLLSLAGALTGVGGALGGLAAAGPVAGLAILAAAAGVAIKTIKDSTEPGHFVGRTAGSKHGNEIRPQDTNASLWNDIKKGAKEFFSMDKRKFVSRTSGAEQQRERAAFDYFRSQGWTSEQAAGITGSLVQESGVDPSNQNKQSGAYGAGQWLGSRVADFRKWSGHDLEGSSLEEQLAFMQYELTKGNEQAAGRRLRGAKTAAEAAAIHAQYYERPGTAEANIGKRQAYANSIYASLGQANASQIASQSVDARSAGQSAASISHMTSSAETNINGPITIHTQATDAQGIAKEFGKAVAKYSFTVPQANTGLT</sequence>
<evidence type="ECO:0000313" key="3">
    <source>
        <dbReference type="EMBL" id="NPT59109.1"/>
    </source>
</evidence>
<accession>A0A972NV08</accession>
<organism evidence="3 4">
    <name type="scientific">Paraburkholderia elongata</name>
    <dbReference type="NCBI Taxonomy" id="2675747"/>
    <lineage>
        <taxon>Bacteria</taxon>
        <taxon>Pseudomonadati</taxon>
        <taxon>Pseudomonadota</taxon>
        <taxon>Betaproteobacteria</taxon>
        <taxon>Burkholderiales</taxon>
        <taxon>Burkholderiaceae</taxon>
        <taxon>Paraburkholderia</taxon>
    </lineage>
</organism>
<dbReference type="EMBL" id="WOEZ01000185">
    <property type="protein sequence ID" value="NPT59109.1"/>
    <property type="molecule type" value="Genomic_DNA"/>
</dbReference>